<dbReference type="EMBL" id="JBGFUD010002797">
    <property type="protein sequence ID" value="MFH4978021.1"/>
    <property type="molecule type" value="Genomic_DNA"/>
</dbReference>
<dbReference type="AlphaFoldDB" id="A0ABD6EEE4"/>
<dbReference type="Pfam" id="PF02178">
    <property type="entry name" value="AT_hook"/>
    <property type="match status" value="3"/>
</dbReference>
<gene>
    <name evidence="2" type="ORF">AB6A40_004730</name>
</gene>
<evidence type="ECO:0000313" key="2">
    <source>
        <dbReference type="EMBL" id="MFH4978021.1"/>
    </source>
</evidence>
<protein>
    <submittedName>
        <fullName evidence="2">Uncharacterized protein</fullName>
    </submittedName>
</protein>
<name>A0ABD6EEE4_9BILA</name>
<sequence>MNHFEQWNGTEIRKRGRPRKRQVSRDQPLSPLEQWDELQIRKCANKQQVEMPHSQPIMNLLDHWNGTQMRKRGRPRKVRVSQSQPVTNLIGQCSQTLTRRRGRPRKYPVPTSHCLIHMEEKKVADAATQTCESLNATILPCHCHDIGLFNPEQQEHFSPFLLMESKVSPFVQLQWTEPSFRT</sequence>
<dbReference type="Proteomes" id="UP001608902">
    <property type="component" value="Unassembled WGS sequence"/>
</dbReference>
<reference evidence="2 3" key="1">
    <citation type="submission" date="2024-08" db="EMBL/GenBank/DDBJ databases">
        <title>Gnathostoma spinigerum genome.</title>
        <authorList>
            <person name="Gonzalez-Bertolin B."/>
            <person name="Monzon S."/>
            <person name="Zaballos A."/>
            <person name="Jimenez P."/>
            <person name="Dekumyoy P."/>
            <person name="Varona S."/>
            <person name="Cuesta I."/>
            <person name="Sumanam S."/>
            <person name="Adisakwattana P."/>
            <person name="Gasser R.B."/>
            <person name="Hernandez-Gonzalez A."/>
            <person name="Young N.D."/>
            <person name="Perteguer M.J."/>
        </authorList>
    </citation>
    <scope>NUCLEOTIDE SEQUENCE [LARGE SCALE GENOMIC DNA]</scope>
    <source>
        <strain evidence="2">AL3</strain>
        <tissue evidence="2">Liver</tissue>
    </source>
</reference>
<dbReference type="PRINTS" id="PR00929">
    <property type="entry name" value="ATHOOK"/>
</dbReference>
<dbReference type="InterPro" id="IPR017956">
    <property type="entry name" value="AT_hook_DNA-bd_motif"/>
</dbReference>
<dbReference type="SMART" id="SM00384">
    <property type="entry name" value="AT_hook"/>
    <property type="match status" value="3"/>
</dbReference>
<evidence type="ECO:0000313" key="3">
    <source>
        <dbReference type="Proteomes" id="UP001608902"/>
    </source>
</evidence>
<organism evidence="2 3">
    <name type="scientific">Gnathostoma spinigerum</name>
    <dbReference type="NCBI Taxonomy" id="75299"/>
    <lineage>
        <taxon>Eukaryota</taxon>
        <taxon>Metazoa</taxon>
        <taxon>Ecdysozoa</taxon>
        <taxon>Nematoda</taxon>
        <taxon>Chromadorea</taxon>
        <taxon>Rhabditida</taxon>
        <taxon>Spirurina</taxon>
        <taxon>Gnathostomatomorpha</taxon>
        <taxon>Gnathostomatoidea</taxon>
        <taxon>Gnathostomatidae</taxon>
        <taxon>Gnathostoma</taxon>
    </lineage>
</organism>
<accession>A0ABD6EEE4</accession>
<feature type="region of interest" description="Disordered" evidence="1">
    <location>
        <begin position="1"/>
        <end position="30"/>
    </location>
</feature>
<comment type="caution">
    <text evidence="2">The sequence shown here is derived from an EMBL/GenBank/DDBJ whole genome shotgun (WGS) entry which is preliminary data.</text>
</comment>
<proteinExistence type="predicted"/>
<evidence type="ECO:0000256" key="1">
    <source>
        <dbReference type="SAM" id="MobiDB-lite"/>
    </source>
</evidence>
<keyword evidence="3" id="KW-1185">Reference proteome</keyword>